<evidence type="ECO:0000313" key="3">
    <source>
        <dbReference type="Proteomes" id="UP000239724"/>
    </source>
</evidence>
<reference evidence="2 3" key="1">
    <citation type="journal article" date="2018" name="Arch. Microbiol.">
        <title>New insights into the metabolic potential of the phototrophic purple bacterium Rhodopila globiformis DSM 161(T) from its draft genome sequence and evidence for a vanadium-dependent nitrogenase.</title>
        <authorList>
            <person name="Imhoff J.F."/>
            <person name="Rahn T."/>
            <person name="Kunzel S."/>
            <person name="Neulinger S.C."/>
        </authorList>
    </citation>
    <scope>NUCLEOTIDE SEQUENCE [LARGE SCALE GENOMIC DNA]</scope>
    <source>
        <strain evidence="2 3">DSM 161</strain>
    </source>
</reference>
<organism evidence="2 3">
    <name type="scientific">Rhodopila globiformis</name>
    <name type="common">Rhodopseudomonas globiformis</name>
    <dbReference type="NCBI Taxonomy" id="1071"/>
    <lineage>
        <taxon>Bacteria</taxon>
        <taxon>Pseudomonadati</taxon>
        <taxon>Pseudomonadota</taxon>
        <taxon>Alphaproteobacteria</taxon>
        <taxon>Acetobacterales</taxon>
        <taxon>Acetobacteraceae</taxon>
        <taxon>Rhodopila</taxon>
    </lineage>
</organism>
<dbReference type="SUPFAM" id="SSF143100">
    <property type="entry name" value="TTHA1013/TTHA0281-like"/>
    <property type="match status" value="1"/>
</dbReference>
<dbReference type="Proteomes" id="UP000239724">
    <property type="component" value="Unassembled WGS sequence"/>
</dbReference>
<dbReference type="Pfam" id="PF15919">
    <property type="entry name" value="HicB_lk_antitox"/>
    <property type="match status" value="1"/>
</dbReference>
<dbReference type="AlphaFoldDB" id="A0A2S6N6B0"/>
<dbReference type="OrthoDB" id="9807959at2"/>
<dbReference type="InterPro" id="IPR035069">
    <property type="entry name" value="TTHA1013/TTHA0281-like"/>
</dbReference>
<dbReference type="InterPro" id="IPR031807">
    <property type="entry name" value="HicB-like"/>
</dbReference>
<evidence type="ECO:0000259" key="1">
    <source>
        <dbReference type="Pfam" id="PF15919"/>
    </source>
</evidence>
<dbReference type="PANTHER" id="PTHR34504:SF2">
    <property type="entry name" value="UPF0150 PROTEIN SSL0259"/>
    <property type="match status" value="1"/>
</dbReference>
<dbReference type="EMBL" id="NHRY01000216">
    <property type="protein sequence ID" value="PPQ30156.1"/>
    <property type="molecule type" value="Genomic_DNA"/>
</dbReference>
<dbReference type="Gene3D" id="3.30.160.250">
    <property type="match status" value="1"/>
</dbReference>
<protein>
    <submittedName>
        <fullName evidence="2">CopG family transcriptional regulator</fullName>
    </submittedName>
</protein>
<proteinExistence type="predicted"/>
<feature type="domain" description="HicB-like antitoxin of toxin-antitoxin system" evidence="1">
    <location>
        <begin position="4"/>
        <end position="120"/>
    </location>
</feature>
<name>A0A2S6N6B0_RHOGL</name>
<dbReference type="InterPro" id="IPR051404">
    <property type="entry name" value="TA_system_antitoxin"/>
</dbReference>
<keyword evidence="3" id="KW-1185">Reference proteome</keyword>
<evidence type="ECO:0000313" key="2">
    <source>
        <dbReference type="EMBL" id="PPQ30156.1"/>
    </source>
</evidence>
<dbReference type="RefSeq" id="WP_104520561.1">
    <property type="nucleotide sequence ID" value="NZ_NHRY01000216.1"/>
</dbReference>
<sequence length="128" mass="13859">MTAYIALIRKEPGSDFGVDFPDFPGCVTAGRTLDEARRMASDALDLHIRGMVEDSEQLPEPSSLDAIMADPGNRDAVAFLVDAASKPARSVRVNVMLPADLVEAIDRSTNNRSRFLADAARAKLREVA</sequence>
<dbReference type="PANTHER" id="PTHR34504">
    <property type="entry name" value="ANTITOXIN HICB"/>
    <property type="match status" value="1"/>
</dbReference>
<gene>
    <name evidence="2" type="ORF">CCS01_19855</name>
</gene>
<comment type="caution">
    <text evidence="2">The sequence shown here is derived from an EMBL/GenBank/DDBJ whole genome shotgun (WGS) entry which is preliminary data.</text>
</comment>
<accession>A0A2S6N6B0</accession>